<dbReference type="AlphaFoldDB" id="A0AAD6TRB0"/>
<accession>A0AAD6TRB0</accession>
<evidence type="ECO:0000313" key="2">
    <source>
        <dbReference type="Proteomes" id="UP001222325"/>
    </source>
</evidence>
<evidence type="ECO:0000313" key="1">
    <source>
        <dbReference type="EMBL" id="KAJ7075199.1"/>
    </source>
</evidence>
<organism evidence="1 2">
    <name type="scientific">Mycena belliarum</name>
    <dbReference type="NCBI Taxonomy" id="1033014"/>
    <lineage>
        <taxon>Eukaryota</taxon>
        <taxon>Fungi</taxon>
        <taxon>Dikarya</taxon>
        <taxon>Basidiomycota</taxon>
        <taxon>Agaricomycotina</taxon>
        <taxon>Agaricomycetes</taxon>
        <taxon>Agaricomycetidae</taxon>
        <taxon>Agaricales</taxon>
        <taxon>Marasmiineae</taxon>
        <taxon>Mycenaceae</taxon>
        <taxon>Mycena</taxon>
    </lineage>
</organism>
<dbReference type="Proteomes" id="UP001222325">
    <property type="component" value="Unassembled WGS sequence"/>
</dbReference>
<reference evidence="1" key="1">
    <citation type="submission" date="2023-03" db="EMBL/GenBank/DDBJ databases">
        <title>Massive genome expansion in bonnet fungi (Mycena s.s.) driven by repeated elements and novel gene families across ecological guilds.</title>
        <authorList>
            <consortium name="Lawrence Berkeley National Laboratory"/>
            <person name="Harder C.B."/>
            <person name="Miyauchi S."/>
            <person name="Viragh M."/>
            <person name="Kuo A."/>
            <person name="Thoen E."/>
            <person name="Andreopoulos B."/>
            <person name="Lu D."/>
            <person name="Skrede I."/>
            <person name="Drula E."/>
            <person name="Henrissat B."/>
            <person name="Morin E."/>
            <person name="Kohler A."/>
            <person name="Barry K."/>
            <person name="LaButti K."/>
            <person name="Morin E."/>
            <person name="Salamov A."/>
            <person name="Lipzen A."/>
            <person name="Mereny Z."/>
            <person name="Hegedus B."/>
            <person name="Baldrian P."/>
            <person name="Stursova M."/>
            <person name="Weitz H."/>
            <person name="Taylor A."/>
            <person name="Grigoriev I.V."/>
            <person name="Nagy L.G."/>
            <person name="Martin F."/>
            <person name="Kauserud H."/>
        </authorList>
    </citation>
    <scope>NUCLEOTIDE SEQUENCE</scope>
    <source>
        <strain evidence="1">CBHHK173m</strain>
    </source>
</reference>
<sequence length="286" mass="31250">MRRDRRTESREVARWGGWGTSEALEGAPQESRETGAMLLRSLWLSGLSAARVNLRTGQRRVGHGGLERRAGARSQDVERNTVISGARALQLSGTRTDSIERFRRQRSGAQRRLAAYEARAQRSDVEAGDVASRALPTRSVFAGEKACAACAGALRAGVERRVREALEGGGAHVGCKGGEPYAHGDDAAVQEAHALGRVCARGTGGGGRLCTRRAWTWRQRRWDGRRARWCGLAAFAGMKVARLGPPEREWKRRMRGVGGCALWRLEQRGGDGGDAVRLCERRVGVR</sequence>
<protein>
    <submittedName>
        <fullName evidence="1">Uncharacterized protein</fullName>
    </submittedName>
</protein>
<dbReference type="EMBL" id="JARJCN010000101">
    <property type="protein sequence ID" value="KAJ7075199.1"/>
    <property type="molecule type" value="Genomic_DNA"/>
</dbReference>
<gene>
    <name evidence="1" type="ORF">B0H15DRAFT_934783</name>
</gene>
<comment type="caution">
    <text evidence="1">The sequence shown here is derived from an EMBL/GenBank/DDBJ whole genome shotgun (WGS) entry which is preliminary data.</text>
</comment>
<proteinExistence type="predicted"/>
<name>A0AAD6TRB0_9AGAR</name>
<keyword evidence="2" id="KW-1185">Reference proteome</keyword>